<comment type="caution">
    <text evidence="2">The sequence shown here is derived from an EMBL/GenBank/DDBJ whole genome shotgun (WGS) entry which is preliminary data.</text>
</comment>
<dbReference type="InterPro" id="IPR051260">
    <property type="entry name" value="Diverse_substr_monoxygenases"/>
</dbReference>
<dbReference type="InterPro" id="IPR011251">
    <property type="entry name" value="Luciferase-like_dom"/>
</dbReference>
<dbReference type="SUPFAM" id="SSF51679">
    <property type="entry name" value="Bacterial luciferase-like"/>
    <property type="match status" value="1"/>
</dbReference>
<evidence type="ECO:0000259" key="1">
    <source>
        <dbReference type="Pfam" id="PF00296"/>
    </source>
</evidence>
<dbReference type="InterPro" id="IPR036661">
    <property type="entry name" value="Luciferase-like_sf"/>
</dbReference>
<dbReference type="Pfam" id="PF00296">
    <property type="entry name" value="Bac_luciferase"/>
    <property type="match status" value="1"/>
</dbReference>
<dbReference type="InterPro" id="IPR019921">
    <property type="entry name" value="Lucif-like_OxRdtase_Rv2161c"/>
</dbReference>
<keyword evidence="2" id="KW-0560">Oxidoreductase</keyword>
<gene>
    <name evidence="2" type="primary">fgd1_6</name>
    <name evidence="2" type="ORF">BG845_06927</name>
</gene>
<feature type="domain" description="Luciferase-like" evidence="1">
    <location>
        <begin position="17"/>
        <end position="226"/>
    </location>
</feature>
<dbReference type="Gene3D" id="3.20.20.30">
    <property type="entry name" value="Luciferase-like domain"/>
    <property type="match status" value="1"/>
</dbReference>
<protein>
    <submittedName>
        <fullName evidence="2">F420-dependent glucose-6-phosphate dehydrogenase</fullName>
        <ecNumber evidence="2">1.1.98.2</ecNumber>
    </submittedName>
</protein>
<keyword evidence="3" id="KW-1185">Reference proteome</keyword>
<dbReference type="CDD" id="cd01097">
    <property type="entry name" value="Tetrahydromethanopterin_reductase"/>
    <property type="match status" value="1"/>
</dbReference>
<dbReference type="GO" id="GO:0016705">
    <property type="term" value="F:oxidoreductase activity, acting on paired donors, with incorporation or reduction of molecular oxygen"/>
    <property type="evidence" value="ECO:0007669"/>
    <property type="project" value="InterPro"/>
</dbReference>
<organism evidence="2 3">
    <name type="scientific">Pseudonocardia autotrophica</name>
    <name type="common">Amycolata autotrophica</name>
    <name type="synonym">Nocardia autotrophica</name>
    <dbReference type="NCBI Taxonomy" id="2074"/>
    <lineage>
        <taxon>Bacteria</taxon>
        <taxon>Bacillati</taxon>
        <taxon>Actinomycetota</taxon>
        <taxon>Actinomycetes</taxon>
        <taxon>Pseudonocardiales</taxon>
        <taxon>Pseudonocardiaceae</taxon>
        <taxon>Pseudonocardia</taxon>
    </lineage>
</organism>
<dbReference type="EMBL" id="MIGB01000112">
    <property type="protein sequence ID" value="OSY34367.1"/>
    <property type="molecule type" value="Genomic_DNA"/>
</dbReference>
<dbReference type="Proteomes" id="UP000194360">
    <property type="component" value="Unassembled WGS sequence"/>
</dbReference>
<reference evidence="2 3" key="1">
    <citation type="submission" date="2016-09" db="EMBL/GenBank/DDBJ databases">
        <title>Pseudonocardia autotrophica DSM535, a candidate organism with high potential of specific P450 cytochromes.</title>
        <authorList>
            <person name="Grumaz C."/>
            <person name="Vainshtein Y."/>
            <person name="Kirstahler P."/>
            <person name="Sohn K."/>
        </authorList>
    </citation>
    <scope>NUCLEOTIDE SEQUENCE [LARGE SCALE GENOMIC DNA]</scope>
    <source>
        <strain evidence="2 3">DSM 535</strain>
    </source>
</reference>
<dbReference type="GO" id="GO:0052749">
    <property type="term" value="F:glucose-6-phosphate dehydrogenase (coenzyme F420) activity"/>
    <property type="evidence" value="ECO:0007669"/>
    <property type="project" value="UniProtKB-EC"/>
</dbReference>
<proteinExistence type="predicted"/>
<sequence length="285" mass="30891">MQIGVAAFITEDGIDPVQLARAVEDRGLAALFVTEHTHIPVNRRSPWPGGGELPREYSHTFDPFVALGAMAAVTESIVLGTAVTLVNQRHPITLAKQVASVERLAPGRVELGVGPGWNAEEMRNHGVDPRWRTARMLDHLDAVRTLWAQDEAEHHGEFVDFDPVWCWPKPTAPVPVLIAGTGPTVLDRVLSHGDGWLPLRIPRRELGSFGNRIAELRSRAAETGRCRIPVTLYGGMPERSVAEDYAAAGVDRLLITLTGSSGADPAPPVLAELDIMAELAEHTDG</sequence>
<dbReference type="PANTHER" id="PTHR30011:SF32">
    <property type="entry name" value="CONSERVED PROTEIN"/>
    <property type="match status" value="1"/>
</dbReference>
<dbReference type="OrthoDB" id="3206024at2"/>
<name>A0A1Y2MI40_PSEAH</name>
<dbReference type="RefSeq" id="WP_085916924.1">
    <property type="nucleotide sequence ID" value="NZ_AP018920.1"/>
</dbReference>
<accession>A0A1Y2MI40</accession>
<evidence type="ECO:0000313" key="2">
    <source>
        <dbReference type="EMBL" id="OSY34367.1"/>
    </source>
</evidence>
<evidence type="ECO:0000313" key="3">
    <source>
        <dbReference type="Proteomes" id="UP000194360"/>
    </source>
</evidence>
<dbReference type="EC" id="1.1.98.2" evidence="2"/>
<dbReference type="PANTHER" id="PTHR30011">
    <property type="entry name" value="ALKANESULFONATE MONOOXYGENASE-RELATED"/>
    <property type="match status" value="1"/>
</dbReference>
<dbReference type="AlphaFoldDB" id="A0A1Y2MI40"/>
<dbReference type="NCBIfam" id="TIGR03619">
    <property type="entry name" value="F420_Rv2161c"/>
    <property type="match status" value="1"/>
</dbReference>
<dbReference type="STRING" id="2074.BG845_06927"/>